<evidence type="ECO:0000259" key="7">
    <source>
        <dbReference type="PROSITE" id="PS50865"/>
    </source>
</evidence>
<feature type="region of interest" description="Disordered" evidence="6">
    <location>
        <begin position="129"/>
        <end position="234"/>
    </location>
</feature>
<gene>
    <name evidence="8" type="ORF">THAOC_07209</name>
</gene>
<protein>
    <recommendedName>
        <fullName evidence="7">MYND-type domain-containing protein</fullName>
    </recommendedName>
</protein>
<dbReference type="PROSITE" id="PS50865">
    <property type="entry name" value="ZF_MYND_2"/>
    <property type="match status" value="1"/>
</dbReference>
<feature type="domain" description="MYND-type" evidence="7">
    <location>
        <begin position="258"/>
        <end position="299"/>
    </location>
</feature>
<accession>K0T2H0</accession>
<dbReference type="GO" id="GO:0008270">
    <property type="term" value="F:zinc ion binding"/>
    <property type="evidence" value="ECO:0007669"/>
    <property type="project" value="UniProtKB-KW"/>
</dbReference>
<dbReference type="SMART" id="SM00671">
    <property type="entry name" value="SEL1"/>
    <property type="match status" value="3"/>
</dbReference>
<evidence type="ECO:0000256" key="1">
    <source>
        <dbReference type="ARBA" id="ARBA00022723"/>
    </source>
</evidence>
<dbReference type="Pfam" id="PF01753">
    <property type="entry name" value="zf-MYND"/>
    <property type="match status" value="1"/>
</dbReference>
<feature type="region of interest" description="Disordered" evidence="6">
    <location>
        <begin position="530"/>
        <end position="550"/>
    </location>
</feature>
<dbReference type="PANTHER" id="PTHR11102:SF160">
    <property type="entry name" value="ERAD-ASSOCIATED E3 UBIQUITIN-PROTEIN LIGASE COMPONENT HRD3"/>
    <property type="match status" value="1"/>
</dbReference>
<reference evidence="8 9" key="1">
    <citation type="journal article" date="2012" name="Genome Biol.">
        <title>Genome and low-iron response of an oceanic diatom adapted to chronic iron limitation.</title>
        <authorList>
            <person name="Lommer M."/>
            <person name="Specht M."/>
            <person name="Roy A.S."/>
            <person name="Kraemer L."/>
            <person name="Andreson R."/>
            <person name="Gutowska M.A."/>
            <person name="Wolf J."/>
            <person name="Bergner S.V."/>
            <person name="Schilhabel M.B."/>
            <person name="Klostermeier U.C."/>
            <person name="Beiko R.G."/>
            <person name="Rosenstiel P."/>
            <person name="Hippler M."/>
            <person name="Laroche J."/>
        </authorList>
    </citation>
    <scope>NUCLEOTIDE SEQUENCE [LARGE SCALE GENOMIC DNA]</scope>
    <source>
        <strain evidence="8 9">CCMP1005</strain>
    </source>
</reference>
<dbReference type="OrthoDB" id="193263at2759"/>
<evidence type="ECO:0000313" key="8">
    <source>
        <dbReference type="EMBL" id="EJK71364.1"/>
    </source>
</evidence>
<organism evidence="8 9">
    <name type="scientific">Thalassiosira oceanica</name>
    <name type="common">Marine diatom</name>
    <dbReference type="NCBI Taxonomy" id="159749"/>
    <lineage>
        <taxon>Eukaryota</taxon>
        <taxon>Sar</taxon>
        <taxon>Stramenopiles</taxon>
        <taxon>Ochrophyta</taxon>
        <taxon>Bacillariophyta</taxon>
        <taxon>Coscinodiscophyceae</taxon>
        <taxon>Thalassiosirophycidae</taxon>
        <taxon>Thalassiosirales</taxon>
        <taxon>Thalassiosiraceae</taxon>
        <taxon>Thalassiosira</taxon>
    </lineage>
</organism>
<keyword evidence="2 5" id="KW-0863">Zinc-finger</keyword>
<evidence type="ECO:0000256" key="3">
    <source>
        <dbReference type="ARBA" id="ARBA00022833"/>
    </source>
</evidence>
<proteinExistence type="inferred from homology"/>
<dbReference type="InterPro" id="IPR002893">
    <property type="entry name" value="Znf_MYND"/>
</dbReference>
<dbReference type="AlphaFoldDB" id="K0T2H0"/>
<dbReference type="Pfam" id="PF08238">
    <property type="entry name" value="Sel1"/>
    <property type="match status" value="3"/>
</dbReference>
<dbReference type="eggNOG" id="ENOG502RZ2E">
    <property type="taxonomic scope" value="Eukaryota"/>
</dbReference>
<sequence>MTTSSPSFLAAFFFFAAAGFFSLPSVVARWSPSSSSARLNPSANAPPLTPREDFRPPGARSSAAAPPAAAALASFSRHSLSRRTRIFLAALRSARRPSRRPLVLLAAAPQPLPAAAPPRELQPLGLRHRPVEHHHGPDAVVQQPHEPEEEDTHVRPVRERPARLRVAARLGDLREPDRGVDRQGLPGQGLDGQPVARGKEQAPQVLDTHGPTVYRGPLADDQKHGSRSPPIRDAPERADILNLTMSCVPVLNDGDELCANCGKQGSDTIKLKSCTACRLVKYCGVDCQRADRKQHKKACKQRAAERKDEQLYSQGHERPEGDFCPICTLPIPLPMDKHSGFNACCMKRICHGCTVAAQKRGLLDCAFCRTAILDNNADNLAMIQARVAKKDPEAINFLGEKFVSGQFGLHKDMQRAVKLLTEAAGLGSIKALFNLSVAYDHGEGVQQDKVKAVEFYKKAAMQGSVEARHNLGCIETRKGNHDRAVRHFLISAKMGSKDSLEAIKKMFMAGLATNEQYVKALKGHQEALEEMKSHDRDEAQRLRDEWGLNL</sequence>
<dbReference type="SUPFAM" id="SSF81901">
    <property type="entry name" value="HCP-like"/>
    <property type="match status" value="1"/>
</dbReference>
<feature type="compositionally biased region" description="Basic and acidic residues" evidence="6">
    <location>
        <begin position="152"/>
        <end position="162"/>
    </location>
</feature>
<evidence type="ECO:0000256" key="6">
    <source>
        <dbReference type="SAM" id="MobiDB-lite"/>
    </source>
</evidence>
<evidence type="ECO:0000256" key="2">
    <source>
        <dbReference type="ARBA" id="ARBA00022771"/>
    </source>
</evidence>
<comment type="similarity">
    <text evidence="4">Belongs to the sel-1 family.</text>
</comment>
<feature type="compositionally biased region" description="Basic and acidic residues" evidence="6">
    <location>
        <begin position="171"/>
        <end position="181"/>
    </location>
</feature>
<feature type="compositionally biased region" description="Low complexity" evidence="6">
    <location>
        <begin position="56"/>
        <end position="65"/>
    </location>
</feature>
<keyword evidence="9" id="KW-1185">Reference proteome</keyword>
<name>K0T2H0_THAOC</name>
<dbReference type="InterPro" id="IPR050767">
    <property type="entry name" value="Sel1_AlgK"/>
</dbReference>
<feature type="compositionally biased region" description="Low complexity" evidence="6">
    <location>
        <begin position="34"/>
        <end position="46"/>
    </location>
</feature>
<dbReference type="InterPro" id="IPR011990">
    <property type="entry name" value="TPR-like_helical_dom_sf"/>
</dbReference>
<dbReference type="Gene3D" id="6.10.140.2220">
    <property type="match status" value="1"/>
</dbReference>
<dbReference type="InterPro" id="IPR006597">
    <property type="entry name" value="Sel1-like"/>
</dbReference>
<comment type="caution">
    <text evidence="8">The sequence shown here is derived from an EMBL/GenBank/DDBJ whole genome shotgun (WGS) entry which is preliminary data.</text>
</comment>
<dbReference type="Proteomes" id="UP000266841">
    <property type="component" value="Unassembled WGS sequence"/>
</dbReference>
<feature type="region of interest" description="Disordered" evidence="6">
    <location>
        <begin position="34"/>
        <end position="65"/>
    </location>
</feature>
<dbReference type="Gene3D" id="1.25.40.10">
    <property type="entry name" value="Tetratricopeptide repeat domain"/>
    <property type="match status" value="1"/>
</dbReference>
<dbReference type="PROSITE" id="PS01360">
    <property type="entry name" value="ZF_MYND_1"/>
    <property type="match status" value="1"/>
</dbReference>
<keyword evidence="1" id="KW-0479">Metal-binding</keyword>
<evidence type="ECO:0000313" key="9">
    <source>
        <dbReference type="Proteomes" id="UP000266841"/>
    </source>
</evidence>
<evidence type="ECO:0000256" key="4">
    <source>
        <dbReference type="ARBA" id="ARBA00038101"/>
    </source>
</evidence>
<dbReference type="SUPFAM" id="SSF144232">
    <property type="entry name" value="HIT/MYND zinc finger-like"/>
    <property type="match status" value="1"/>
</dbReference>
<dbReference type="PANTHER" id="PTHR11102">
    <property type="entry name" value="SEL-1-LIKE PROTEIN"/>
    <property type="match status" value="1"/>
</dbReference>
<dbReference type="EMBL" id="AGNL01007331">
    <property type="protein sequence ID" value="EJK71364.1"/>
    <property type="molecule type" value="Genomic_DNA"/>
</dbReference>
<evidence type="ECO:0000256" key="5">
    <source>
        <dbReference type="PROSITE-ProRule" id="PRU00134"/>
    </source>
</evidence>
<keyword evidence="3" id="KW-0862">Zinc</keyword>